<dbReference type="Ensembl" id="ENSKMAT00000026625.1">
    <property type="protein sequence ID" value="ENSKMAP00000026288.1"/>
    <property type="gene ID" value="ENSKMAG00000019489.1"/>
</dbReference>
<evidence type="ECO:0000256" key="8">
    <source>
        <dbReference type="ARBA" id="ARBA00023136"/>
    </source>
</evidence>
<comment type="subcellular location">
    <subcellularLocation>
        <location evidence="1">Cell membrane</location>
        <topology evidence="1">Single-pass type I membrane protein</topology>
    </subcellularLocation>
</comment>
<keyword evidence="4" id="KW-1003">Cell membrane</keyword>
<keyword evidence="5 11" id="KW-0812">Transmembrane</keyword>
<dbReference type="InterPro" id="IPR006985">
    <property type="entry name" value="RAMP"/>
</dbReference>
<dbReference type="GO" id="GO:0009986">
    <property type="term" value="C:cell surface"/>
    <property type="evidence" value="ECO:0007669"/>
    <property type="project" value="TreeGrafter"/>
</dbReference>
<dbReference type="GO" id="GO:0005886">
    <property type="term" value="C:plasma membrane"/>
    <property type="evidence" value="ECO:0007669"/>
    <property type="project" value="UniProtKB-SubCell"/>
</dbReference>
<keyword evidence="10" id="KW-0675">Receptor</keyword>
<dbReference type="AlphaFoldDB" id="A0A3Q3B9B5"/>
<dbReference type="GO" id="GO:0015026">
    <property type="term" value="F:coreceptor activity"/>
    <property type="evidence" value="ECO:0007669"/>
    <property type="project" value="InterPro"/>
</dbReference>
<proteinExistence type="inferred from homology"/>
<dbReference type="Gene3D" id="1.10.150.510">
    <property type="entry name" value="Receptor activity modifying family"/>
    <property type="match status" value="1"/>
</dbReference>
<dbReference type="PANTHER" id="PTHR14076">
    <property type="entry name" value="RECEPTOR ACTIVITY MODIFYING PROTEIN RAMP"/>
    <property type="match status" value="1"/>
</dbReference>
<keyword evidence="3" id="KW-0813">Transport</keyword>
<keyword evidence="8 11" id="KW-0472">Membrane</keyword>
<evidence type="ECO:0000256" key="9">
    <source>
        <dbReference type="ARBA" id="ARBA00023157"/>
    </source>
</evidence>
<evidence type="ECO:0000256" key="12">
    <source>
        <dbReference type="SAM" id="SignalP"/>
    </source>
</evidence>
<dbReference type="GO" id="GO:0007186">
    <property type="term" value="P:G protein-coupled receptor signaling pathway"/>
    <property type="evidence" value="ECO:0007669"/>
    <property type="project" value="TreeGrafter"/>
</dbReference>
<accession>A0A3Q3B9B5</accession>
<keyword evidence="7 11" id="KW-1133">Transmembrane helix</keyword>
<dbReference type="PANTHER" id="PTHR14076:SF10">
    <property type="entry name" value="RAMP2 PROTEIN"/>
    <property type="match status" value="1"/>
</dbReference>
<dbReference type="GO" id="GO:0072659">
    <property type="term" value="P:protein localization to plasma membrane"/>
    <property type="evidence" value="ECO:0007669"/>
    <property type="project" value="TreeGrafter"/>
</dbReference>
<protein>
    <submittedName>
        <fullName evidence="13">Receptor (G protein-coupled) activity modifying protein 2</fullName>
    </submittedName>
</protein>
<evidence type="ECO:0000256" key="3">
    <source>
        <dbReference type="ARBA" id="ARBA00022448"/>
    </source>
</evidence>
<feature type="transmembrane region" description="Helical" evidence="11">
    <location>
        <begin position="138"/>
        <end position="159"/>
    </location>
</feature>
<evidence type="ECO:0000256" key="6">
    <source>
        <dbReference type="ARBA" id="ARBA00022729"/>
    </source>
</evidence>
<dbReference type="GO" id="GO:0006886">
    <property type="term" value="P:intracellular protein transport"/>
    <property type="evidence" value="ECO:0007669"/>
    <property type="project" value="InterPro"/>
</dbReference>
<dbReference type="OMA" id="WCDWAVI"/>
<keyword evidence="9" id="KW-1015">Disulfide bond</keyword>
<evidence type="ECO:0000313" key="14">
    <source>
        <dbReference type="Proteomes" id="UP000264800"/>
    </source>
</evidence>
<keyword evidence="14" id="KW-1185">Reference proteome</keyword>
<organism evidence="13 14">
    <name type="scientific">Kryptolebias marmoratus</name>
    <name type="common">Mangrove killifish</name>
    <name type="synonym">Rivulus marmoratus</name>
    <dbReference type="NCBI Taxonomy" id="37003"/>
    <lineage>
        <taxon>Eukaryota</taxon>
        <taxon>Metazoa</taxon>
        <taxon>Chordata</taxon>
        <taxon>Craniata</taxon>
        <taxon>Vertebrata</taxon>
        <taxon>Euteleostomi</taxon>
        <taxon>Actinopterygii</taxon>
        <taxon>Neopterygii</taxon>
        <taxon>Teleostei</taxon>
        <taxon>Neoteleostei</taxon>
        <taxon>Acanthomorphata</taxon>
        <taxon>Ovalentaria</taxon>
        <taxon>Atherinomorphae</taxon>
        <taxon>Cyprinodontiformes</taxon>
        <taxon>Rivulidae</taxon>
        <taxon>Kryptolebias</taxon>
    </lineage>
</organism>
<evidence type="ECO:0000256" key="5">
    <source>
        <dbReference type="ARBA" id="ARBA00022692"/>
    </source>
</evidence>
<reference evidence="13" key="1">
    <citation type="submission" date="2025-08" db="UniProtKB">
        <authorList>
            <consortium name="Ensembl"/>
        </authorList>
    </citation>
    <scope>IDENTIFICATION</scope>
</reference>
<evidence type="ECO:0000256" key="7">
    <source>
        <dbReference type="ARBA" id="ARBA00022989"/>
    </source>
</evidence>
<dbReference type="Proteomes" id="UP000264800">
    <property type="component" value="Unplaced"/>
</dbReference>
<sequence>MKGAAGFIGVFLSFLSDVLGDTAVASACGNNSRNCPSFCEFCDHTFKRTSMDCLSLLVNYYCLLKFKEDMAQLNNTDWCIWDKVNSLYSNLSECTEEISDCLVIPWPNPFIEETFVNIHSEFFQDCSTEEFSDPLPPIIFALVITPIALIPVMVSLVVLKTKNGDGTP</sequence>
<dbReference type="GO" id="GO:0001525">
    <property type="term" value="P:angiogenesis"/>
    <property type="evidence" value="ECO:0007669"/>
    <property type="project" value="TreeGrafter"/>
</dbReference>
<evidence type="ECO:0000256" key="4">
    <source>
        <dbReference type="ARBA" id="ARBA00022475"/>
    </source>
</evidence>
<name>A0A3Q3B9B5_KRYMA</name>
<evidence type="ECO:0000256" key="1">
    <source>
        <dbReference type="ARBA" id="ARBA00004251"/>
    </source>
</evidence>
<dbReference type="GO" id="GO:0006816">
    <property type="term" value="P:calcium ion transport"/>
    <property type="evidence" value="ECO:0007669"/>
    <property type="project" value="TreeGrafter"/>
</dbReference>
<reference evidence="13" key="2">
    <citation type="submission" date="2025-09" db="UniProtKB">
        <authorList>
            <consortium name="Ensembl"/>
        </authorList>
    </citation>
    <scope>IDENTIFICATION</scope>
</reference>
<evidence type="ECO:0000313" key="13">
    <source>
        <dbReference type="Ensembl" id="ENSKMAP00000026288.1"/>
    </source>
</evidence>
<dbReference type="GO" id="GO:0008277">
    <property type="term" value="P:regulation of G protein-coupled receptor signaling pathway"/>
    <property type="evidence" value="ECO:0007669"/>
    <property type="project" value="InterPro"/>
</dbReference>
<feature type="chain" id="PRO_5018551169" evidence="12">
    <location>
        <begin position="21"/>
        <end position="168"/>
    </location>
</feature>
<evidence type="ECO:0000256" key="11">
    <source>
        <dbReference type="SAM" id="Phobius"/>
    </source>
</evidence>
<dbReference type="GO" id="GO:0031623">
    <property type="term" value="P:receptor internalization"/>
    <property type="evidence" value="ECO:0007669"/>
    <property type="project" value="TreeGrafter"/>
</dbReference>
<dbReference type="InterPro" id="IPR038126">
    <property type="entry name" value="RAMP_sf"/>
</dbReference>
<dbReference type="GeneTree" id="ENSGT00940000160264"/>
<keyword evidence="6 12" id="KW-0732">Signal</keyword>
<feature type="signal peptide" evidence="12">
    <location>
        <begin position="1"/>
        <end position="20"/>
    </location>
</feature>
<evidence type="ECO:0000256" key="10">
    <source>
        <dbReference type="ARBA" id="ARBA00023170"/>
    </source>
</evidence>
<dbReference type="Pfam" id="PF04901">
    <property type="entry name" value="RAMP"/>
    <property type="match status" value="1"/>
</dbReference>
<comment type="similarity">
    <text evidence="2">Belongs to the RAMP family.</text>
</comment>
<dbReference type="GO" id="GO:0043235">
    <property type="term" value="C:receptor complex"/>
    <property type="evidence" value="ECO:0007669"/>
    <property type="project" value="TreeGrafter"/>
</dbReference>
<dbReference type="GO" id="GO:0032870">
    <property type="term" value="P:cellular response to hormone stimulus"/>
    <property type="evidence" value="ECO:0007669"/>
    <property type="project" value="TreeGrafter"/>
</dbReference>
<evidence type="ECO:0000256" key="2">
    <source>
        <dbReference type="ARBA" id="ARBA00007087"/>
    </source>
</evidence>